<proteinExistence type="predicted"/>
<accession>A0ABX6NYB0</accession>
<dbReference type="Proteomes" id="UP000502657">
    <property type="component" value="Plasmid pAeme5"/>
</dbReference>
<feature type="region of interest" description="Disordered" evidence="1">
    <location>
        <begin position="474"/>
        <end position="508"/>
    </location>
</feature>
<keyword evidence="3" id="KW-1185">Reference proteome</keyword>
<reference evidence="2 3" key="1">
    <citation type="submission" date="2019-03" db="EMBL/GenBank/DDBJ databases">
        <title>Novel transposon Tn6433 accelerates the dissemination of tet(E) in Aeromonas from aerobic biofilm under oxytetracycline stress.</title>
        <authorList>
            <person name="Shi Y."/>
            <person name="Tian Z."/>
            <person name="Zhang Y."/>
            <person name="Zhang H."/>
            <person name="Yang M."/>
        </authorList>
    </citation>
    <scope>NUCLEOTIDE SEQUENCE [LARGE SCALE GENOMIC DNA]</scope>
    <source>
        <strain evidence="2 3">R50-22</strain>
        <plasmid evidence="3">paeme5</plasmid>
    </source>
</reference>
<feature type="compositionally biased region" description="Polar residues" evidence="1">
    <location>
        <begin position="482"/>
        <end position="498"/>
    </location>
</feature>
<protein>
    <submittedName>
        <fullName evidence="2">Uncharacterized protein</fullName>
    </submittedName>
</protein>
<evidence type="ECO:0000256" key="1">
    <source>
        <dbReference type="SAM" id="MobiDB-lite"/>
    </source>
</evidence>
<evidence type="ECO:0000313" key="3">
    <source>
        <dbReference type="Proteomes" id="UP000502657"/>
    </source>
</evidence>
<organism evidence="2 3">
    <name type="scientific">Aeromonas media</name>
    <dbReference type="NCBI Taxonomy" id="651"/>
    <lineage>
        <taxon>Bacteria</taxon>
        <taxon>Pseudomonadati</taxon>
        <taxon>Pseudomonadota</taxon>
        <taxon>Gammaproteobacteria</taxon>
        <taxon>Aeromonadales</taxon>
        <taxon>Aeromonadaceae</taxon>
        <taxon>Aeromonas</taxon>
    </lineage>
</organism>
<dbReference type="EMBL" id="CP038449">
    <property type="protein sequence ID" value="QJT41377.1"/>
    <property type="molecule type" value="Genomic_DNA"/>
</dbReference>
<geneLocation type="plasmid" evidence="3">
    <name>paeme5</name>
</geneLocation>
<name>A0ABX6NYB0_AERME</name>
<sequence>MRAIAKFEAKTLGFPDIEQSIEVFSQLVDRNKIQPLCQVSLRMPNLDADQVVAMFAPTLRGDWLITAGPGAAATALMPSVEQPSPPPSQPEPVVVAVTSSAAPSIGPVLMPQKQPSPPIKPLERVLLGEDEGADNGEWEDVIDDRRGRVFDAREQRGPLPVALDNHTSLIIGSGIFRTLNRNVINNPALRPQLDSSQVHFIDPRVMNGYRAMTLAGPVLDTDFDIRTYLCLVRTLGSLSFDEYRKAASSVIELTPEQFYEPLKDVLSPSDFKEFIHDYMRTDKILHSLKRIHSFQMTLYMNPEHAGGTQTKTQGAVMIVGLVSVIELFSDGIIRLTPNMAMQEMYRAANRLIAVNRATVIGFEHPLSRMLAFWVASIGKGQYKGQWVMINQVMSTKTILESVHPIPANTYYKPRHVKMLETALAELVRSGVLVIRVRGDNSLLWSESLNPDTWESLQLNGLKSEVELVSHRISHKNHPHGNAHQQVPSDGNAVSSTGKRSGMRSDPADVLSAPATVQANEIGIILKSINFHRYRFNRPEVGDTYHASMGRLVTIVRSLAASDIALCRRALRSVATKARREKFLALFISALSHDDYEFLAGKCAEAWAEKGATPVEGNRLHEIIVGMPTSASIKDYFEWANTYREQIREFLELIDTSAGRTMLKSIKHIMLTSRLVNPLNKANMQSEAKQVLYRMERLRSGK</sequence>
<evidence type="ECO:0000313" key="2">
    <source>
        <dbReference type="EMBL" id="QJT41377.1"/>
    </source>
</evidence>
<keyword evidence="2" id="KW-0614">Plasmid</keyword>
<gene>
    <name evidence="2" type="ORF">E4188_22410</name>
</gene>